<dbReference type="SUPFAM" id="SSF57802">
    <property type="entry name" value="Rubredoxin-like"/>
    <property type="match status" value="1"/>
</dbReference>
<gene>
    <name evidence="8" type="ORF">MSIBF_A2060014</name>
</gene>
<accession>A0A098E8A2</accession>
<dbReference type="PANTHER" id="PTHR43865:SF1">
    <property type="entry name" value="RUBRERYTHRIN-RELATED"/>
    <property type="match status" value="1"/>
</dbReference>
<evidence type="ECO:0000256" key="4">
    <source>
        <dbReference type="ARBA" id="ARBA00022982"/>
    </source>
</evidence>
<evidence type="ECO:0000256" key="5">
    <source>
        <dbReference type="ARBA" id="ARBA00023004"/>
    </source>
</evidence>
<evidence type="ECO:0000256" key="1">
    <source>
        <dbReference type="ARBA" id="ARBA00001965"/>
    </source>
</evidence>
<dbReference type="GO" id="GO:0005506">
    <property type="term" value="F:iron ion binding"/>
    <property type="evidence" value="ECO:0007669"/>
    <property type="project" value="InterPro"/>
</dbReference>
<dbReference type="PROSITE" id="PS50905">
    <property type="entry name" value="FERRITIN_LIKE"/>
    <property type="match status" value="1"/>
</dbReference>
<feature type="domain" description="Ferritin-like diiron" evidence="7">
    <location>
        <begin position="1"/>
        <end position="149"/>
    </location>
</feature>
<dbReference type="PROSITE" id="PS50903">
    <property type="entry name" value="RUBREDOXIN_LIKE"/>
    <property type="match status" value="1"/>
</dbReference>
<dbReference type="EMBL" id="CCXY01000120">
    <property type="protein sequence ID" value="CEG12243.1"/>
    <property type="molecule type" value="Genomic_DNA"/>
</dbReference>
<keyword evidence="5" id="KW-0408">Iron</keyword>
<reference evidence="8" key="1">
    <citation type="submission" date="2014-09" db="EMBL/GenBank/DDBJ databases">
        <authorList>
            <person name="Probst J Alexander"/>
        </authorList>
    </citation>
    <scope>NUCLEOTIDE SEQUENCE</scope>
</reference>
<comment type="cofactor">
    <cofactor evidence="1">
        <name>Fe(3+)</name>
        <dbReference type="ChEBI" id="CHEBI:29034"/>
    </cofactor>
</comment>
<protein>
    <submittedName>
        <fullName evidence="8">Rubrerythrin</fullName>
    </submittedName>
</protein>
<dbReference type="InterPro" id="IPR009040">
    <property type="entry name" value="Ferritin-like_diiron"/>
</dbReference>
<dbReference type="CDD" id="cd01041">
    <property type="entry name" value="Rubrerythrin"/>
    <property type="match status" value="1"/>
</dbReference>
<dbReference type="InterPro" id="IPR003251">
    <property type="entry name" value="Rr_diiron-bd_dom"/>
</dbReference>
<dbReference type="PANTHER" id="PTHR43865">
    <property type="entry name" value="RUBRERYTHRIN-RELATED"/>
    <property type="match status" value="1"/>
</dbReference>
<proteinExistence type="predicted"/>
<dbReference type="Gene3D" id="2.20.28.10">
    <property type="match status" value="1"/>
</dbReference>
<dbReference type="InterPro" id="IPR012347">
    <property type="entry name" value="Ferritin-like"/>
</dbReference>
<evidence type="ECO:0000313" key="8">
    <source>
        <dbReference type="EMBL" id="CEG12243.1"/>
    </source>
</evidence>
<dbReference type="InterPro" id="IPR009078">
    <property type="entry name" value="Ferritin-like_SF"/>
</dbReference>
<evidence type="ECO:0000259" key="7">
    <source>
        <dbReference type="PROSITE" id="PS50905"/>
    </source>
</evidence>
<dbReference type="InterPro" id="IPR024934">
    <property type="entry name" value="Rubredoxin-like_dom"/>
</dbReference>
<sequence>MENTIKNLAVAFTGESQARNRYAMYSKIARKEGFEQIAEIFLITAENEKEHASWLFKLINELKKKSDENLDVVKVEADVPTTLGNTIENLKAAIAGENFEHTKMYLEFADIAEKEGFSEIAKRIRAIAIAEKHHEERFKKILKELESGTIFKKENKVWWVCRECGYVHFGTEPPEKCPSCDHEKSFYQIKCEEY</sequence>
<name>A0A098E8A2_9ZZZZ</name>
<evidence type="ECO:0000256" key="3">
    <source>
        <dbReference type="ARBA" id="ARBA00022723"/>
    </source>
</evidence>
<keyword evidence="3" id="KW-0479">Metal-binding</keyword>
<dbReference type="SUPFAM" id="SSF47240">
    <property type="entry name" value="Ferritin-like"/>
    <property type="match status" value="1"/>
</dbReference>
<organism evidence="8">
    <name type="scientific">groundwater metagenome</name>
    <dbReference type="NCBI Taxonomy" id="717931"/>
    <lineage>
        <taxon>unclassified sequences</taxon>
        <taxon>metagenomes</taxon>
        <taxon>ecological metagenomes</taxon>
    </lineage>
</organism>
<evidence type="ECO:0000259" key="6">
    <source>
        <dbReference type="PROSITE" id="PS50903"/>
    </source>
</evidence>
<dbReference type="InterPro" id="IPR048574">
    <property type="entry name" value="RUBY_RBDX"/>
</dbReference>
<feature type="domain" description="Rubredoxin-like" evidence="6">
    <location>
        <begin position="156"/>
        <end position="190"/>
    </location>
</feature>
<dbReference type="Gene3D" id="1.20.1260.10">
    <property type="match status" value="1"/>
</dbReference>
<dbReference type="NCBIfam" id="NF045767">
    <property type="entry name" value="RuberyRbr"/>
    <property type="match status" value="1"/>
</dbReference>
<dbReference type="InterPro" id="IPR052364">
    <property type="entry name" value="Rubrerythrin"/>
</dbReference>
<evidence type="ECO:0000256" key="2">
    <source>
        <dbReference type="ARBA" id="ARBA00022448"/>
    </source>
</evidence>
<dbReference type="GO" id="GO:0016491">
    <property type="term" value="F:oxidoreductase activity"/>
    <property type="evidence" value="ECO:0007669"/>
    <property type="project" value="InterPro"/>
</dbReference>
<dbReference type="AlphaFoldDB" id="A0A098E8A2"/>
<keyword evidence="4" id="KW-0249">Electron transport</keyword>
<keyword evidence="2" id="KW-0813">Transport</keyword>
<dbReference type="Pfam" id="PF02915">
    <property type="entry name" value="Rubrerythrin"/>
    <property type="match status" value="1"/>
</dbReference>
<dbReference type="Pfam" id="PF21349">
    <property type="entry name" value="RUBY_RBDX"/>
    <property type="match status" value="1"/>
</dbReference>